<dbReference type="KEGG" id="osu:NT6N_27370"/>
<accession>A0AAT9FP67</accession>
<proteinExistence type="predicted"/>
<protein>
    <recommendedName>
        <fullName evidence="1">Ice-binding protein C-terminal domain-containing protein</fullName>
    </recommendedName>
</protein>
<dbReference type="AlphaFoldDB" id="A0AAT9FP67"/>
<dbReference type="EMBL" id="AP026866">
    <property type="protein sequence ID" value="BDS07697.1"/>
    <property type="molecule type" value="Genomic_DNA"/>
</dbReference>
<feature type="domain" description="Ice-binding protein C-terminal" evidence="1">
    <location>
        <begin position="218"/>
        <end position="239"/>
    </location>
</feature>
<dbReference type="Pfam" id="PF07589">
    <property type="entry name" value="PEP-CTERM"/>
    <property type="match status" value="1"/>
</dbReference>
<name>A0AAT9FP67_9BACT</name>
<evidence type="ECO:0000313" key="2">
    <source>
        <dbReference type="EMBL" id="BDS07697.1"/>
    </source>
</evidence>
<reference evidence="2" key="1">
    <citation type="submission" date="2024-07" db="EMBL/GenBank/DDBJ databases">
        <title>Complete genome sequence of Verrucomicrobiaceae bacterium NT6N.</title>
        <authorList>
            <person name="Huang C."/>
            <person name="Takami H."/>
            <person name="Hamasaki K."/>
        </authorList>
    </citation>
    <scope>NUCLEOTIDE SEQUENCE</scope>
    <source>
        <strain evidence="2">NT6N</strain>
    </source>
</reference>
<evidence type="ECO:0000259" key="1">
    <source>
        <dbReference type="Pfam" id="PF07589"/>
    </source>
</evidence>
<sequence>MLGIHRTSVLTSHKTDMKKLTLGTAATISMLTSAHSAVIVGTNSIAFTGTATEETVFSLNLESQIVDGSGLSATPTAANVGSVTHANVANGNAWATIDPTPAGGDYFAETVGTVVFEIVLDNTYAITDFVHWSYGFGTINDNNISNVTFDYGVGDYASSTGAVALAEASTAGGSVITSIGSITADRIRITVNDNYFVPQGDGGDRVGIAEVRFIGDVVPEPSSVALLGLGGLALIFRRRK</sequence>
<dbReference type="NCBIfam" id="TIGR02595">
    <property type="entry name" value="PEP_CTERM"/>
    <property type="match status" value="1"/>
</dbReference>
<dbReference type="InterPro" id="IPR013424">
    <property type="entry name" value="Ice-binding_C"/>
</dbReference>
<organism evidence="2">
    <name type="scientific">Oceaniferula spumae</name>
    <dbReference type="NCBI Taxonomy" id="2979115"/>
    <lineage>
        <taxon>Bacteria</taxon>
        <taxon>Pseudomonadati</taxon>
        <taxon>Verrucomicrobiota</taxon>
        <taxon>Verrucomicrobiia</taxon>
        <taxon>Verrucomicrobiales</taxon>
        <taxon>Verrucomicrobiaceae</taxon>
        <taxon>Oceaniferula</taxon>
    </lineage>
</organism>
<gene>
    <name evidence="2" type="ORF">NT6N_27370</name>
</gene>